<protein>
    <submittedName>
        <fullName evidence="10">Serine/threonine transporter SstT</fullName>
    </submittedName>
</protein>
<evidence type="ECO:0000256" key="3">
    <source>
        <dbReference type="ARBA" id="ARBA00022475"/>
    </source>
</evidence>
<dbReference type="Proteomes" id="UP000594749">
    <property type="component" value="Chromosome"/>
</dbReference>
<proteinExistence type="inferred from homology"/>
<keyword evidence="4 9" id="KW-0812">Transmembrane</keyword>
<feature type="transmembrane region" description="Helical" evidence="9">
    <location>
        <begin position="223"/>
        <end position="249"/>
    </location>
</feature>
<keyword evidence="6" id="KW-0029">Amino-acid transport</keyword>
<dbReference type="Gene3D" id="1.10.3860.10">
    <property type="entry name" value="Sodium:dicarboxylate symporter"/>
    <property type="match status" value="1"/>
</dbReference>
<keyword evidence="2" id="KW-0813">Transport</keyword>
<accession>A0A7M1LFJ1</accession>
<feature type="transmembrane region" description="Helical" evidence="9">
    <location>
        <begin position="335"/>
        <end position="360"/>
    </location>
</feature>
<feature type="transmembrane region" description="Helical" evidence="9">
    <location>
        <begin position="49"/>
        <end position="78"/>
    </location>
</feature>
<dbReference type="PANTHER" id="PTHR42865:SF8">
    <property type="entry name" value="SERINE_THREONINE TRANSPORTER SSTT"/>
    <property type="match status" value="1"/>
</dbReference>
<dbReference type="SUPFAM" id="SSF118215">
    <property type="entry name" value="Proton glutamate symport protein"/>
    <property type="match status" value="1"/>
</dbReference>
<evidence type="ECO:0000313" key="11">
    <source>
        <dbReference type="Proteomes" id="UP000594749"/>
    </source>
</evidence>
<name>A0A7M1LFJ1_9BACT</name>
<feature type="transmembrane region" description="Helical" evidence="9">
    <location>
        <begin position="155"/>
        <end position="174"/>
    </location>
</feature>
<keyword evidence="3" id="KW-1003">Cell membrane</keyword>
<dbReference type="GO" id="GO:0015293">
    <property type="term" value="F:symporter activity"/>
    <property type="evidence" value="ECO:0007669"/>
    <property type="project" value="UniProtKB-KW"/>
</dbReference>
<feature type="transmembrane region" description="Helical" evidence="9">
    <location>
        <begin position="195"/>
        <end position="217"/>
    </location>
</feature>
<keyword evidence="8 9" id="KW-0472">Membrane</keyword>
<evidence type="ECO:0000256" key="1">
    <source>
        <dbReference type="ARBA" id="ARBA00004141"/>
    </source>
</evidence>
<evidence type="ECO:0000256" key="9">
    <source>
        <dbReference type="SAM" id="Phobius"/>
    </source>
</evidence>
<evidence type="ECO:0000256" key="4">
    <source>
        <dbReference type="ARBA" id="ARBA00022692"/>
    </source>
</evidence>
<dbReference type="EMBL" id="CP063078">
    <property type="protein sequence ID" value="QOQ86844.1"/>
    <property type="molecule type" value="Genomic_DNA"/>
</dbReference>
<feature type="transmembrane region" description="Helical" evidence="9">
    <location>
        <begin position="16"/>
        <end position="37"/>
    </location>
</feature>
<evidence type="ECO:0000256" key="7">
    <source>
        <dbReference type="ARBA" id="ARBA00022989"/>
    </source>
</evidence>
<feature type="transmembrane region" description="Helical" evidence="9">
    <location>
        <begin position="295"/>
        <end position="323"/>
    </location>
</feature>
<dbReference type="GO" id="GO:0005886">
    <property type="term" value="C:plasma membrane"/>
    <property type="evidence" value="ECO:0007669"/>
    <property type="project" value="UniProtKB-SubCell"/>
</dbReference>
<evidence type="ECO:0000313" key="10">
    <source>
        <dbReference type="EMBL" id="QOQ86844.1"/>
    </source>
</evidence>
<dbReference type="OrthoDB" id="9766690at2"/>
<dbReference type="GO" id="GO:0032329">
    <property type="term" value="P:serine transport"/>
    <property type="evidence" value="ECO:0007669"/>
    <property type="project" value="InterPro"/>
</dbReference>
<keyword evidence="7 9" id="KW-1133">Transmembrane helix</keyword>
<dbReference type="PANTHER" id="PTHR42865">
    <property type="entry name" value="PROTON/GLUTAMATE-ASPARTATE SYMPORTER"/>
    <property type="match status" value="1"/>
</dbReference>
<reference evidence="10 11" key="1">
    <citation type="submission" date="2020-10" db="EMBL/GenBank/DDBJ databases">
        <title>Campylobacter and Helicobacter PacBio genomes.</title>
        <authorList>
            <person name="Lane C."/>
        </authorList>
    </citation>
    <scope>NUCLEOTIDE SEQUENCE [LARGE SCALE GENOMIC DNA]</scope>
    <source>
        <strain evidence="10 11">2016D-0077</strain>
    </source>
</reference>
<evidence type="ECO:0000256" key="5">
    <source>
        <dbReference type="ARBA" id="ARBA00022847"/>
    </source>
</evidence>
<feature type="transmembrane region" description="Helical" evidence="9">
    <location>
        <begin position="90"/>
        <end position="113"/>
    </location>
</feature>
<evidence type="ECO:0000256" key="2">
    <source>
        <dbReference type="ARBA" id="ARBA00022448"/>
    </source>
</evidence>
<dbReference type="NCBIfam" id="NF010151">
    <property type="entry name" value="PRK13628.1"/>
    <property type="match status" value="1"/>
</dbReference>
<dbReference type="HAMAP" id="MF_01582">
    <property type="entry name" value="Ser_Thr_transp_SstT"/>
    <property type="match status" value="1"/>
</dbReference>
<evidence type="ECO:0000256" key="8">
    <source>
        <dbReference type="ARBA" id="ARBA00023136"/>
    </source>
</evidence>
<dbReference type="InterPro" id="IPR036458">
    <property type="entry name" value="Na:dicarbo_symporter_sf"/>
</dbReference>
<sequence>MSLIGSVAKSYKEVNLVARIFTGVVIGAIIGFLVIKFPDSGFIAGFSSFIMIFGDLFVAALKAVAPILVFILITTSFIVKDIGDAKGLKLVIVLYIVATLIASTIGVLASFIFPTTLILSGVEAATNSTPAGLSDVIKTLLFNILSNPFDAIAKGNYMGILAWAVAIGLALKISKQGTKDIFNDLSDAITKIVQVVIQFAPFGIMGLVAASVATAGVDALLSYLRLILVLVGAMAFVALVTNPIIVGIVTKKNPYPLLFTTLKESGIYAFFTRSSAANIPVNLNLCKKLGISDGLYSITIPLGATINMTGAAVVIAILALSAAQTLGIEVSFGSALLLCFFSALGACGAGGIAGGSLMLIPLATSLFGISNDIAMQVIGVGFIVGVIQDSVETAINSSSDVLFTAAAHEATK</sequence>
<gene>
    <name evidence="10" type="primary">sstT</name>
    <name evidence="10" type="ORF">IMC76_06400</name>
</gene>
<keyword evidence="5" id="KW-0769">Symport</keyword>
<organism evidence="10 11">
    <name type="scientific">Campylobacter corcagiensis</name>
    <dbReference type="NCBI Taxonomy" id="1448857"/>
    <lineage>
        <taxon>Bacteria</taxon>
        <taxon>Pseudomonadati</taxon>
        <taxon>Campylobacterota</taxon>
        <taxon>Epsilonproteobacteria</taxon>
        <taxon>Campylobacterales</taxon>
        <taxon>Campylobacteraceae</taxon>
        <taxon>Campylobacter</taxon>
    </lineage>
</organism>
<dbReference type="RefSeq" id="WP_025803793.1">
    <property type="nucleotide sequence ID" value="NZ_CP053842.1"/>
</dbReference>
<dbReference type="PRINTS" id="PR00173">
    <property type="entry name" value="EDTRNSPORT"/>
</dbReference>
<evidence type="ECO:0000256" key="6">
    <source>
        <dbReference type="ARBA" id="ARBA00022970"/>
    </source>
</evidence>
<dbReference type="AlphaFoldDB" id="A0A7M1LFJ1"/>
<keyword evidence="11" id="KW-1185">Reference proteome</keyword>
<dbReference type="InterPro" id="IPR023025">
    <property type="entry name" value="Ser_Thr_transp_SstT"/>
</dbReference>
<dbReference type="GO" id="GO:0015826">
    <property type="term" value="P:threonine transport"/>
    <property type="evidence" value="ECO:0007669"/>
    <property type="project" value="InterPro"/>
</dbReference>
<dbReference type="InterPro" id="IPR001991">
    <property type="entry name" value="Na-dicarboxylate_symporter"/>
</dbReference>
<comment type="subcellular location">
    <subcellularLocation>
        <location evidence="1">Membrane</location>
        <topology evidence="1">Multi-pass membrane protein</topology>
    </subcellularLocation>
</comment>
<dbReference type="Pfam" id="PF00375">
    <property type="entry name" value="SDF"/>
    <property type="match status" value="1"/>
</dbReference>